<proteinExistence type="predicted"/>
<organism evidence="3 4">
    <name type="scientific">Anaeramoeba flamelloides</name>
    <dbReference type="NCBI Taxonomy" id="1746091"/>
    <lineage>
        <taxon>Eukaryota</taxon>
        <taxon>Metamonada</taxon>
        <taxon>Anaeramoebidae</taxon>
        <taxon>Anaeramoeba</taxon>
    </lineage>
</organism>
<keyword evidence="4" id="KW-1185">Reference proteome</keyword>
<comment type="caution">
    <text evidence="3">The sequence shown here is derived from an EMBL/GenBank/DDBJ whole genome shotgun (WGS) entry which is preliminary data.</text>
</comment>
<name>A0ABQ8Y359_9EUKA</name>
<feature type="coiled-coil region" evidence="1">
    <location>
        <begin position="501"/>
        <end position="537"/>
    </location>
</feature>
<dbReference type="InterPro" id="IPR029058">
    <property type="entry name" value="AB_hydrolase_fold"/>
</dbReference>
<dbReference type="Gene3D" id="3.40.50.1820">
    <property type="entry name" value="alpha/beta hydrolase"/>
    <property type="match status" value="1"/>
</dbReference>
<reference evidence="3" key="1">
    <citation type="submission" date="2022-08" db="EMBL/GenBank/DDBJ databases">
        <title>Novel sulfate-reducing endosymbionts in the free-living metamonad Anaeramoeba.</title>
        <authorList>
            <person name="Jerlstrom-Hultqvist J."/>
            <person name="Cepicka I."/>
            <person name="Gallot-Lavallee L."/>
            <person name="Salas-Leiva D."/>
            <person name="Curtis B.A."/>
            <person name="Zahonova K."/>
            <person name="Pipaliya S."/>
            <person name="Dacks J."/>
            <person name="Roger A.J."/>
        </authorList>
    </citation>
    <scope>NUCLEOTIDE SEQUENCE</scope>
    <source>
        <strain evidence="3">Schooner1</strain>
    </source>
</reference>
<evidence type="ECO:0000256" key="1">
    <source>
        <dbReference type="SAM" id="Coils"/>
    </source>
</evidence>
<feature type="compositionally biased region" description="Polar residues" evidence="2">
    <location>
        <begin position="430"/>
        <end position="441"/>
    </location>
</feature>
<accession>A0ABQ8Y359</accession>
<dbReference type="EMBL" id="JAOAOG010000227">
    <property type="protein sequence ID" value="KAJ6239258.1"/>
    <property type="molecule type" value="Genomic_DNA"/>
</dbReference>
<dbReference type="SUPFAM" id="SSF53474">
    <property type="entry name" value="alpha/beta-Hydrolases"/>
    <property type="match status" value="1"/>
</dbReference>
<dbReference type="InterPro" id="IPR027417">
    <property type="entry name" value="P-loop_NTPase"/>
</dbReference>
<evidence type="ECO:0000256" key="2">
    <source>
        <dbReference type="SAM" id="MobiDB-lite"/>
    </source>
</evidence>
<protein>
    <submittedName>
        <fullName evidence="3">Alpha/beta-hydrolases superfamily protein</fullName>
    </submittedName>
</protein>
<evidence type="ECO:0000313" key="3">
    <source>
        <dbReference type="EMBL" id="KAJ6239258.1"/>
    </source>
</evidence>
<evidence type="ECO:0000313" key="4">
    <source>
        <dbReference type="Proteomes" id="UP001150062"/>
    </source>
</evidence>
<dbReference type="Gene3D" id="3.40.50.300">
    <property type="entry name" value="P-loop containing nucleotide triphosphate hydrolases"/>
    <property type="match status" value="1"/>
</dbReference>
<dbReference type="Proteomes" id="UP001150062">
    <property type="component" value="Unassembled WGS sequence"/>
</dbReference>
<dbReference type="SUPFAM" id="SSF52540">
    <property type="entry name" value="P-loop containing nucleoside triphosphate hydrolases"/>
    <property type="match status" value="1"/>
</dbReference>
<gene>
    <name evidence="3" type="ORF">M0813_25310</name>
</gene>
<sequence length="633" mass="74383">MSLNSNTLSESKRSYTLPSDYFYSLFSALSYVESPEEDESYWPSLSKHNWIVFKTYKGKKGYFGVAFLNEQTRQVVISNRGTVPTKIQTVLTDLEGIVSNQITEQQRKADKFVRNVIQELLEEKNIHLSSSLKDFQLSFTGHSLGAWIAETTCINFRNGHHAIAITFDSPDNFEPKTKSKTFQENYKLKFEVTYETKIPDLSQIKLNYCHPQISKFLTDYLKIINKLSIKMLSIEESNLISSVKIVHNYYDSNNQPILKLKKSKTNNSISQRFFQSIDQYLFWIQNFLVEQYLSLQNNNQNKNQNILNYLKLLKKNKQKKTNPNTLNLNNLIKWKLPNKNPKFVGRTKEIEILENNFIKNKLQFYFQIITGPGGIGKTQLCIQLSNLFYDNNVYHNILYFAGELNLDLQILDLSDLLNIPHETEPKPKNNQEFQKNPDFNSSSNQLIQQIYSKISSHGNTLIIFDDITDVNLISKYLPKKTLKSKFGRIHFLITSRNNQNWDKLIQKKHEKEEENEIEKEEKLEVKEKDKIEKLQKNVNTFILNGFTEKESITFINQFLTEEQQETQKVYIQKFCERFYHFPLILSQIIQFIIDSKISIKDYLNKFEIQSFQGYRENLNESKFDADMKFTKAD</sequence>
<feature type="region of interest" description="Disordered" evidence="2">
    <location>
        <begin position="422"/>
        <end position="441"/>
    </location>
</feature>
<keyword evidence="1" id="KW-0175">Coiled coil</keyword>